<evidence type="ECO:0000313" key="4">
    <source>
        <dbReference type="Proteomes" id="UP000282656"/>
    </source>
</evidence>
<feature type="transmembrane region" description="Helical" evidence="2">
    <location>
        <begin position="209"/>
        <end position="229"/>
    </location>
</feature>
<evidence type="ECO:0000256" key="2">
    <source>
        <dbReference type="SAM" id="Phobius"/>
    </source>
</evidence>
<gene>
    <name evidence="3" type="ORF">D7X96_06410</name>
</gene>
<name>A0A3A8QT46_9BACT</name>
<comment type="caution">
    <text evidence="3">The sequence shown here is derived from an EMBL/GenBank/DDBJ whole genome shotgun (WGS) entry which is preliminary data.</text>
</comment>
<feature type="transmembrane region" description="Helical" evidence="2">
    <location>
        <begin position="263"/>
        <end position="285"/>
    </location>
</feature>
<dbReference type="EMBL" id="RAWM01000011">
    <property type="protein sequence ID" value="RKH71979.1"/>
    <property type="molecule type" value="Genomic_DNA"/>
</dbReference>
<dbReference type="RefSeq" id="WP_121769251.1">
    <property type="nucleotide sequence ID" value="NZ_RAWM01000011.1"/>
</dbReference>
<organism evidence="3 4">
    <name type="scientific">Corallococcus interemptor</name>
    <dbReference type="NCBI Taxonomy" id="2316720"/>
    <lineage>
        <taxon>Bacteria</taxon>
        <taxon>Pseudomonadati</taxon>
        <taxon>Myxococcota</taxon>
        <taxon>Myxococcia</taxon>
        <taxon>Myxococcales</taxon>
        <taxon>Cystobacterineae</taxon>
        <taxon>Myxococcaceae</taxon>
        <taxon>Corallococcus</taxon>
    </lineage>
</organism>
<feature type="region of interest" description="Disordered" evidence="1">
    <location>
        <begin position="144"/>
        <end position="201"/>
    </location>
</feature>
<accession>A0A3A8QT46</accession>
<feature type="compositionally biased region" description="Low complexity" evidence="1">
    <location>
        <begin position="162"/>
        <end position="172"/>
    </location>
</feature>
<keyword evidence="2" id="KW-1133">Transmembrane helix</keyword>
<keyword evidence="2" id="KW-0812">Transmembrane</keyword>
<proteinExistence type="predicted"/>
<reference evidence="4" key="1">
    <citation type="submission" date="2018-09" db="EMBL/GenBank/DDBJ databases">
        <authorList>
            <person name="Livingstone P.G."/>
            <person name="Whitworth D.E."/>
        </authorList>
    </citation>
    <scope>NUCLEOTIDE SEQUENCE [LARGE SCALE GENOMIC DNA]</scope>
    <source>
        <strain evidence="4">AB047A</strain>
    </source>
</reference>
<keyword evidence="4" id="KW-1185">Reference proteome</keyword>
<keyword evidence="2" id="KW-0472">Membrane</keyword>
<dbReference type="Proteomes" id="UP000282656">
    <property type="component" value="Unassembled WGS sequence"/>
</dbReference>
<protein>
    <submittedName>
        <fullName evidence="3">Uncharacterized protein</fullName>
    </submittedName>
</protein>
<dbReference type="OrthoDB" id="5505140at2"/>
<evidence type="ECO:0000313" key="3">
    <source>
        <dbReference type="EMBL" id="RKH71979.1"/>
    </source>
</evidence>
<sequence length="306" mass="31477">MLVAVLALPGIAHAQTVVGLYPIQGKLEAGPRADAEGLIVSGVRASERRFGSFILRGPVPLEASCDPQPTTECLAAASKGGATLYAEGAMAADGVVTVTMTVIRGTQRTRPISFRFIPGFLDLRPAHFAIDQLEKAYAELNAPAADTTAPTPGPAPVEPRADAPVAARQQAPAPEPAAVEEEPAPLTAESPYVDDEAPAPRSSGWMRKAGVYTAIGGAVLVGAGGAFGLRSRSLNNDLSTRYTEGRLVAGDRSRFDQAKSSSLLANTLMIGGGVAALTGLTLWGLSGVSFDTDGRGGGKLNVGGRF</sequence>
<evidence type="ECO:0000256" key="1">
    <source>
        <dbReference type="SAM" id="MobiDB-lite"/>
    </source>
</evidence>
<dbReference type="AlphaFoldDB" id="A0A3A8QT46"/>